<dbReference type="AlphaFoldDB" id="A0AAV7KT02"/>
<feature type="compositionally biased region" description="Polar residues" evidence="1">
    <location>
        <begin position="43"/>
        <end position="59"/>
    </location>
</feature>
<name>A0AAV7KT02_PLEWA</name>
<evidence type="ECO:0000313" key="3">
    <source>
        <dbReference type="Proteomes" id="UP001066276"/>
    </source>
</evidence>
<feature type="region of interest" description="Disordered" evidence="1">
    <location>
        <begin position="1"/>
        <end position="25"/>
    </location>
</feature>
<feature type="region of interest" description="Disordered" evidence="1">
    <location>
        <begin position="37"/>
        <end position="96"/>
    </location>
</feature>
<keyword evidence="3" id="KW-1185">Reference proteome</keyword>
<feature type="compositionally biased region" description="Basic and acidic residues" evidence="1">
    <location>
        <begin position="83"/>
        <end position="96"/>
    </location>
</feature>
<dbReference type="EMBL" id="JANPWB010000016">
    <property type="protein sequence ID" value="KAJ1082073.1"/>
    <property type="molecule type" value="Genomic_DNA"/>
</dbReference>
<feature type="compositionally biased region" description="Basic and acidic residues" evidence="1">
    <location>
        <begin position="10"/>
        <end position="25"/>
    </location>
</feature>
<dbReference type="Proteomes" id="UP001066276">
    <property type="component" value="Chromosome 12"/>
</dbReference>
<evidence type="ECO:0000313" key="2">
    <source>
        <dbReference type="EMBL" id="KAJ1082073.1"/>
    </source>
</evidence>
<sequence length="111" mass="12483">MDWMSGDINPEVKESEKSKKGSASCEEKVVVKEIAERKKQERNGSAISTESKMTETPTRPSFPLRRKSPPVRQEGGTVCSFPLKRESPPFSQKEENVCSRTRVNDLLAGER</sequence>
<proteinExistence type="predicted"/>
<comment type="caution">
    <text evidence="2">The sequence shown here is derived from an EMBL/GenBank/DDBJ whole genome shotgun (WGS) entry which is preliminary data.</text>
</comment>
<evidence type="ECO:0000256" key="1">
    <source>
        <dbReference type="SAM" id="MobiDB-lite"/>
    </source>
</evidence>
<gene>
    <name evidence="2" type="ORF">NDU88_002243</name>
</gene>
<accession>A0AAV7KT02</accession>
<reference evidence="2" key="1">
    <citation type="journal article" date="2022" name="bioRxiv">
        <title>Sequencing and chromosome-scale assembly of the giantPleurodeles waltlgenome.</title>
        <authorList>
            <person name="Brown T."/>
            <person name="Elewa A."/>
            <person name="Iarovenko S."/>
            <person name="Subramanian E."/>
            <person name="Araus A.J."/>
            <person name="Petzold A."/>
            <person name="Susuki M."/>
            <person name="Suzuki K.-i.T."/>
            <person name="Hayashi T."/>
            <person name="Toyoda A."/>
            <person name="Oliveira C."/>
            <person name="Osipova E."/>
            <person name="Leigh N.D."/>
            <person name="Simon A."/>
            <person name="Yun M.H."/>
        </authorList>
    </citation>
    <scope>NUCLEOTIDE SEQUENCE</scope>
    <source>
        <strain evidence="2">20211129_DDA</strain>
        <tissue evidence="2">Liver</tissue>
    </source>
</reference>
<protein>
    <submittedName>
        <fullName evidence="2">Uncharacterized protein</fullName>
    </submittedName>
</protein>
<organism evidence="2 3">
    <name type="scientific">Pleurodeles waltl</name>
    <name type="common">Iberian ribbed newt</name>
    <dbReference type="NCBI Taxonomy" id="8319"/>
    <lineage>
        <taxon>Eukaryota</taxon>
        <taxon>Metazoa</taxon>
        <taxon>Chordata</taxon>
        <taxon>Craniata</taxon>
        <taxon>Vertebrata</taxon>
        <taxon>Euteleostomi</taxon>
        <taxon>Amphibia</taxon>
        <taxon>Batrachia</taxon>
        <taxon>Caudata</taxon>
        <taxon>Salamandroidea</taxon>
        <taxon>Salamandridae</taxon>
        <taxon>Pleurodelinae</taxon>
        <taxon>Pleurodeles</taxon>
    </lineage>
</organism>